<comment type="caution">
    <text evidence="6">The sequence shown here is derived from an EMBL/GenBank/DDBJ whole genome shotgun (WGS) entry which is preliminary data.</text>
</comment>
<evidence type="ECO:0000313" key="7">
    <source>
        <dbReference type="Proteomes" id="UP001152024"/>
    </source>
</evidence>
<keyword evidence="2" id="KW-0349">Heme</keyword>
<evidence type="ECO:0000256" key="1">
    <source>
        <dbReference type="ARBA" id="ARBA00001970"/>
    </source>
</evidence>
<dbReference type="EMBL" id="JAOQBH010000013">
    <property type="protein sequence ID" value="KAJ4126953.1"/>
    <property type="molecule type" value="Genomic_DNA"/>
</dbReference>
<evidence type="ECO:0000256" key="2">
    <source>
        <dbReference type="ARBA" id="ARBA00022617"/>
    </source>
</evidence>
<comment type="cofactor">
    <cofactor evidence="1">
        <name>heme b</name>
        <dbReference type="ChEBI" id="CHEBI:60344"/>
    </cofactor>
</comment>
<sequence length="339" mass="39437">MTPARRKPPTFEPAYPAYTVDRKDWKHFATAIIGVQCPQKEEGLILVGELLRMFMADKIGRPLHVERAEYVDLDECHNHILMPYWTDADHMNKFLGRHDFEVWRRVPRTGSVGWWMESLWGDTDFTDLSFANKSLCGVARHSEHEKMQYHGYMGSMRDRVPGYLSGEADGIPSKLVRRQSVNSKSRHLIIQDLPHNLCYIRAPFGYKHAPQEQQEAFHELMMPVLTDATRYLTDNPIDSGCFSMRRVKEVDAGFDNETQDEVLGWFLTLQDLERWTEHHPAHLKILRESAAFHKRFNYQAAINQGHEVFVMPQGQVYCEYVNCHPNTGFLPYFPARVIV</sequence>
<keyword evidence="5" id="KW-0456">Lyase</keyword>
<dbReference type="Pfam" id="PF13816">
    <property type="entry name" value="Dehydratase_hem"/>
    <property type="match status" value="1"/>
</dbReference>
<keyword evidence="3" id="KW-0479">Metal-binding</keyword>
<protein>
    <recommendedName>
        <fullName evidence="8">Phenylacetaldoxime dehydratase</fullName>
    </recommendedName>
</protein>
<reference evidence="6" key="1">
    <citation type="submission" date="2022-09" db="EMBL/GenBank/DDBJ databases">
        <title>Fusarium specimens isolated from Avocado Roots.</title>
        <authorList>
            <person name="Stajich J."/>
            <person name="Roper C."/>
            <person name="Heimlech-Rivalta G."/>
        </authorList>
    </citation>
    <scope>NUCLEOTIDE SEQUENCE</scope>
    <source>
        <strain evidence="6">CF00095</strain>
    </source>
</reference>
<accession>A0ABQ8R4E7</accession>
<evidence type="ECO:0000256" key="3">
    <source>
        <dbReference type="ARBA" id="ARBA00022723"/>
    </source>
</evidence>
<evidence type="ECO:0000313" key="6">
    <source>
        <dbReference type="EMBL" id="KAJ4126953.1"/>
    </source>
</evidence>
<name>A0ABQ8R4E7_FUSEQ</name>
<dbReference type="InterPro" id="IPR025702">
    <property type="entry name" value="OXD"/>
</dbReference>
<evidence type="ECO:0008006" key="8">
    <source>
        <dbReference type="Google" id="ProtNLM"/>
    </source>
</evidence>
<evidence type="ECO:0000256" key="5">
    <source>
        <dbReference type="ARBA" id="ARBA00023239"/>
    </source>
</evidence>
<proteinExistence type="predicted"/>
<organism evidence="6 7">
    <name type="scientific">Fusarium equiseti</name>
    <name type="common">Fusarium scirpi</name>
    <dbReference type="NCBI Taxonomy" id="61235"/>
    <lineage>
        <taxon>Eukaryota</taxon>
        <taxon>Fungi</taxon>
        <taxon>Dikarya</taxon>
        <taxon>Ascomycota</taxon>
        <taxon>Pezizomycotina</taxon>
        <taxon>Sordariomycetes</taxon>
        <taxon>Hypocreomycetidae</taxon>
        <taxon>Hypocreales</taxon>
        <taxon>Nectriaceae</taxon>
        <taxon>Fusarium</taxon>
        <taxon>Fusarium incarnatum-equiseti species complex</taxon>
    </lineage>
</organism>
<evidence type="ECO:0000256" key="4">
    <source>
        <dbReference type="ARBA" id="ARBA00023004"/>
    </source>
</evidence>
<dbReference type="Proteomes" id="UP001152024">
    <property type="component" value="Unassembled WGS sequence"/>
</dbReference>
<gene>
    <name evidence="6" type="ORF">NW768_008574</name>
</gene>
<keyword evidence="7" id="KW-1185">Reference proteome</keyword>
<keyword evidence="4" id="KW-0408">Iron</keyword>